<organism evidence="9 10">
    <name type="scientific">Paenibacillus profundus</name>
    <dbReference type="NCBI Taxonomy" id="1173085"/>
    <lineage>
        <taxon>Bacteria</taxon>
        <taxon>Bacillati</taxon>
        <taxon>Bacillota</taxon>
        <taxon>Bacilli</taxon>
        <taxon>Bacillales</taxon>
        <taxon>Paenibacillaceae</taxon>
        <taxon>Paenibacillus</taxon>
    </lineage>
</organism>
<dbReference type="PROSITE" id="PS00868">
    <property type="entry name" value="CYS_MET_METAB_PP"/>
    <property type="match status" value="1"/>
</dbReference>
<accession>A0ABS8YJF3</accession>
<name>A0ABS8YJF3_9BACL</name>
<dbReference type="EMBL" id="JAJNBZ010000023">
    <property type="protein sequence ID" value="MCE5172023.1"/>
    <property type="molecule type" value="Genomic_DNA"/>
</dbReference>
<dbReference type="InterPro" id="IPR015422">
    <property type="entry name" value="PyrdxlP-dep_Trfase_small"/>
</dbReference>
<dbReference type="InterPro" id="IPR015424">
    <property type="entry name" value="PyrdxlP-dep_Trfase"/>
</dbReference>
<keyword evidence="7" id="KW-0456">Lyase</keyword>
<evidence type="ECO:0000256" key="6">
    <source>
        <dbReference type="ARBA" id="ARBA00023167"/>
    </source>
</evidence>
<evidence type="ECO:0000313" key="10">
    <source>
        <dbReference type="Proteomes" id="UP001199916"/>
    </source>
</evidence>
<keyword evidence="9" id="KW-0032">Aminotransferase</keyword>
<keyword evidence="9" id="KW-0808">Transferase</keyword>
<dbReference type="SUPFAM" id="SSF53383">
    <property type="entry name" value="PLP-dependent transferases"/>
    <property type="match status" value="1"/>
</dbReference>
<evidence type="ECO:0000256" key="5">
    <source>
        <dbReference type="ARBA" id="ARBA00022898"/>
    </source>
</evidence>
<comment type="similarity">
    <text evidence="2 8">Belongs to the trans-sulfuration enzymes family.</text>
</comment>
<evidence type="ECO:0000256" key="7">
    <source>
        <dbReference type="ARBA" id="ARBA00023239"/>
    </source>
</evidence>
<dbReference type="GO" id="GO:0008483">
    <property type="term" value="F:transaminase activity"/>
    <property type="evidence" value="ECO:0007669"/>
    <property type="project" value="UniProtKB-KW"/>
</dbReference>
<evidence type="ECO:0000256" key="3">
    <source>
        <dbReference type="ARBA" id="ARBA00012224"/>
    </source>
</evidence>
<evidence type="ECO:0000256" key="8">
    <source>
        <dbReference type="RuleBase" id="RU362118"/>
    </source>
</evidence>
<dbReference type="InterPro" id="IPR054542">
    <property type="entry name" value="Cys_met_metab_PP"/>
</dbReference>
<evidence type="ECO:0000313" key="9">
    <source>
        <dbReference type="EMBL" id="MCE5172023.1"/>
    </source>
</evidence>
<comment type="cofactor">
    <cofactor evidence="1 8">
        <name>pyridoxal 5'-phosphate</name>
        <dbReference type="ChEBI" id="CHEBI:597326"/>
    </cofactor>
</comment>
<proteinExistence type="inferred from homology"/>
<dbReference type="Gene3D" id="3.90.1150.10">
    <property type="entry name" value="Aspartate Aminotransferase, domain 1"/>
    <property type="match status" value="1"/>
</dbReference>
<dbReference type="PIRSF" id="PIRSF001434">
    <property type="entry name" value="CGS"/>
    <property type="match status" value="1"/>
</dbReference>
<dbReference type="RefSeq" id="WP_233698325.1">
    <property type="nucleotide sequence ID" value="NZ_JAJNBZ010000023.1"/>
</dbReference>
<comment type="caution">
    <text evidence="9">The sequence shown here is derived from an EMBL/GenBank/DDBJ whole genome shotgun (WGS) entry which is preliminary data.</text>
</comment>
<dbReference type="EC" id="4.4.1.13" evidence="3"/>
<dbReference type="Proteomes" id="UP001199916">
    <property type="component" value="Unassembled WGS sequence"/>
</dbReference>
<evidence type="ECO:0000256" key="2">
    <source>
        <dbReference type="ARBA" id="ARBA00009077"/>
    </source>
</evidence>
<dbReference type="PANTHER" id="PTHR11808">
    <property type="entry name" value="TRANS-SULFURATION ENZYME FAMILY MEMBER"/>
    <property type="match status" value="1"/>
</dbReference>
<evidence type="ECO:0000256" key="1">
    <source>
        <dbReference type="ARBA" id="ARBA00001933"/>
    </source>
</evidence>
<dbReference type="PANTHER" id="PTHR11808:SF50">
    <property type="entry name" value="CYSTATHIONINE BETA-LYASE"/>
    <property type="match status" value="1"/>
</dbReference>
<keyword evidence="5 8" id="KW-0663">Pyridoxal phosphate</keyword>
<gene>
    <name evidence="9" type="ORF">LQV63_22325</name>
</gene>
<dbReference type="CDD" id="cd00614">
    <property type="entry name" value="CGS_like"/>
    <property type="match status" value="1"/>
</dbReference>
<dbReference type="InterPro" id="IPR015421">
    <property type="entry name" value="PyrdxlP-dep_Trfase_major"/>
</dbReference>
<evidence type="ECO:0000256" key="4">
    <source>
        <dbReference type="ARBA" id="ARBA00022605"/>
    </source>
</evidence>
<dbReference type="Gene3D" id="3.40.640.10">
    <property type="entry name" value="Type I PLP-dependent aspartate aminotransferase-like (Major domain)"/>
    <property type="match status" value="1"/>
</dbReference>
<sequence length="400" mass="44004">MSEQHKGHDDELGSNHPQKGERRFATKLIHFGGEIDSNTGASSVPIYQATTFHHHDIYEPPEYDYSRSGNPTRQALENYIALLEGGSNGYAFASGMAAISSAFLLLSAGDHVIVTEDVYGGTYRLLTSILTRLHIESTFVDMTDIEQVKAALRPNTKAVYMETPSNPTLKITDIAEVAAWAKEHGLITLLDNTFMTPYHQRPIKLGVDIVLHSATKFLGGHSDVLAGLTVTADESLGHRVKQMQNGLGTVLGVQDSWLLMRGMKTLEARMKQSEQSARRLAEWLHERTDIARVYYPGLLNHPGREVHEKQSQGYGAVVSFDVGSGERAKQVLNQVKLPLVAVSLGAVESILSYPAMMSHAAMAKEVRMERGITDGLLRFSVGLEHIDDLLEDLDQALSLS</sequence>
<protein>
    <recommendedName>
        <fullName evidence="3">cysteine-S-conjugate beta-lyase</fullName>
        <ecNumber evidence="3">4.4.1.13</ecNumber>
    </recommendedName>
</protein>
<dbReference type="Pfam" id="PF01053">
    <property type="entry name" value="Cys_Met_Meta_PP"/>
    <property type="match status" value="1"/>
</dbReference>
<keyword evidence="4" id="KW-0028">Amino-acid biosynthesis</keyword>
<keyword evidence="6" id="KW-0486">Methionine biosynthesis</keyword>
<keyword evidence="10" id="KW-1185">Reference proteome</keyword>
<reference evidence="9 10" key="1">
    <citation type="submission" date="2021-11" db="EMBL/GenBank/DDBJ databases">
        <title>Draft genome sequence of Paenibacillus profundus YoMME, a new Gram-positive bacteria with exoelectrogenic properties.</title>
        <authorList>
            <person name="Hubenova Y."/>
            <person name="Hubenova E."/>
            <person name="Manasiev Y."/>
            <person name="Peykov S."/>
            <person name="Mitov M."/>
        </authorList>
    </citation>
    <scope>NUCLEOTIDE SEQUENCE [LARGE SCALE GENOMIC DNA]</scope>
    <source>
        <strain evidence="9 10">YoMME</strain>
    </source>
</reference>
<dbReference type="InterPro" id="IPR000277">
    <property type="entry name" value="Cys/Met-Metab_PyrdxlP-dep_enz"/>
</dbReference>